<organism evidence="4 5">
    <name type="scientific">Phytophthora nicotianae P1976</name>
    <dbReference type="NCBI Taxonomy" id="1317066"/>
    <lineage>
        <taxon>Eukaryota</taxon>
        <taxon>Sar</taxon>
        <taxon>Stramenopiles</taxon>
        <taxon>Oomycota</taxon>
        <taxon>Peronosporomycetes</taxon>
        <taxon>Peronosporales</taxon>
        <taxon>Peronosporaceae</taxon>
        <taxon>Phytophthora</taxon>
    </lineage>
</organism>
<evidence type="ECO:0000259" key="3">
    <source>
        <dbReference type="Pfam" id="PF20253"/>
    </source>
</evidence>
<evidence type="ECO:0000256" key="2">
    <source>
        <dbReference type="SAM" id="MobiDB-lite"/>
    </source>
</evidence>
<name>A0A080ZBZ4_PHYNI</name>
<dbReference type="Pfam" id="PF20253">
    <property type="entry name" value="DUF6604"/>
    <property type="match status" value="1"/>
</dbReference>
<dbReference type="Proteomes" id="UP000028582">
    <property type="component" value="Unassembled WGS sequence"/>
</dbReference>
<evidence type="ECO:0000313" key="5">
    <source>
        <dbReference type="Proteomes" id="UP000028582"/>
    </source>
</evidence>
<feature type="domain" description="DUF6604" evidence="3">
    <location>
        <begin position="33"/>
        <end position="245"/>
    </location>
</feature>
<dbReference type="InterPro" id="IPR002110">
    <property type="entry name" value="Ankyrin_rpt"/>
</dbReference>
<sequence>MRGGPEIPPFSDSQGNPKASSLAMSFPASKYSRYKRATAFFLDWLLRARGRGRFAGKRLDLNAFDAVVEDIAQDPTTLTPKLLQDLPKALGAGQCAITLRQHVALFFDDQERGHRHFLALLRRWVDTLKSIEVAQELPVEREIRRFENYYQVLQVDEDYFPDEETFIKDKGASKKSKAERKKLFDEAFAQDLQMEVMCYFMELEELVEGVFSIYDQVKKQEKTMMEATVVGTLALHMANQLTAKLQLRYPTLKLAEDLVGVLVCYPSSSLAARLTKAIAQRRASFEANGTFEFVPGTLLHDFSNVWLTLSVFTTLFPPIEPIEKAHLIALPDGYFGPNYGEERTPEYVLPDTNHFVVLLAQQLPLLYTEIARKIAVMGRGYEGQSGLVVDFMNAMEEYLATRQVTIQLVFLCICWMQSVTALQGDAGLTRTIGLTIKHTEDLIQVVKTSLPKHSVLASRDSLHAIIEDIMNGFHSSLLQNDLARANPLFAGSQMMSNHLEYLLIGGGDFSTCRAFCQLYNALVQQGFLERIPFFDEMLDIYEEMIFNPSSRATAVHGSYHRVYLLASNWSGSSIDATYASASATGKHVRERMKTADRNMASLTYRLMHDDMSFLKGASSKEMLKKAADVCSKEMFETRILSRDLLTLNDDLVDAFSDMCDALGRQEIRDEFIAKALKHRPHDVKVRDAVEHSVMVPLLALMDALRSDGSVDSNAVPASIRATVEFIVDGSFIQRSCEAVAAIIKARFATPSQVCEQKYFTFPAGPDFVNREYGSVSFKTKTENENREQIFSDLMRLMKSSRGPLTGRNLSVLKAEIKKDPLLLGMFSRGSEFNPDTEDNHCTLLHQAAVGPARDAKLLEWLIHMGALFNQPLHCRKEPRQRDLTCPRKLLPNTMAIHSATIAGYSQMVKLLLEWDNMVDLNTPTYHTKETLAHLAVKHGHRELYYGLQGYGADVRIKDGSGRRVCEVTTDRKLAEEIAVIEARIELTSSMGRGRRERPGLFQQGLTRLAEHSRKSLFAQRDGERQRALDDLTTSAPMRSKRKKKSKKEAKDDAGMTAGDAATSLTAATGSPPSVVTEAGTSPTAAVIAALLGIGSSDEKRDTTVQDSLQHTMAAFTRLRDPNIASVDKVQDVQHVCKVIQRLDDAAEVQADANKIINTGVQLRVDISYEATQVIHMIQKFYRMDHAGEPDAVLAPVRELCATTIDFVKFVVRTARISVSVGRKAQASEVLAALEKRLLKTPLSEREPPNFREMVQTYSKERDFVGLGRTSSPDALRRLEWYLKDAVENHKLLMTLDRIAGCPYYFKLAIASATSEQQLDHFRTAINGLAALNGVACFRDRGWCVVYGGASKDDVATARDLVSKVATIQDIQFDEQSSQLCTTTLQIGHFQFSAGGILRNAEAA</sequence>
<feature type="compositionally biased region" description="Basic and acidic residues" evidence="2">
    <location>
        <begin position="1020"/>
        <end position="1029"/>
    </location>
</feature>
<dbReference type="PANTHER" id="PTHR38795:SF1">
    <property type="entry name" value="DUF6604 DOMAIN-CONTAINING PROTEIN"/>
    <property type="match status" value="1"/>
</dbReference>
<protein>
    <recommendedName>
        <fullName evidence="3">DUF6604 domain-containing protein</fullName>
    </recommendedName>
</protein>
<feature type="compositionally biased region" description="Basic residues" evidence="2">
    <location>
        <begin position="1038"/>
        <end position="1047"/>
    </location>
</feature>
<dbReference type="OrthoDB" id="100219at2759"/>
<comment type="caution">
    <text evidence="4">The sequence shown here is derived from an EMBL/GenBank/DDBJ whole genome shotgun (WGS) entry which is preliminary data.</text>
</comment>
<dbReference type="Gene3D" id="1.25.40.20">
    <property type="entry name" value="Ankyrin repeat-containing domain"/>
    <property type="match status" value="1"/>
</dbReference>
<feature type="repeat" description="ANK" evidence="1">
    <location>
        <begin position="927"/>
        <end position="959"/>
    </location>
</feature>
<proteinExistence type="predicted"/>
<dbReference type="InterPro" id="IPR036770">
    <property type="entry name" value="Ankyrin_rpt-contain_sf"/>
</dbReference>
<feature type="region of interest" description="Disordered" evidence="2">
    <location>
        <begin position="1013"/>
        <end position="1057"/>
    </location>
</feature>
<accession>A0A080ZBZ4</accession>
<evidence type="ECO:0000256" key="1">
    <source>
        <dbReference type="PROSITE-ProRule" id="PRU00023"/>
    </source>
</evidence>
<dbReference type="SUPFAM" id="SSF48403">
    <property type="entry name" value="Ankyrin repeat"/>
    <property type="match status" value="1"/>
</dbReference>
<gene>
    <name evidence="4" type="ORF">F444_18249</name>
</gene>
<dbReference type="PROSITE" id="PS50088">
    <property type="entry name" value="ANK_REPEAT"/>
    <property type="match status" value="1"/>
</dbReference>
<keyword evidence="1" id="KW-0040">ANK repeat</keyword>
<dbReference type="PANTHER" id="PTHR38795">
    <property type="entry name" value="DUF6604 DOMAIN-CONTAINING PROTEIN"/>
    <property type="match status" value="1"/>
</dbReference>
<reference evidence="4 5" key="1">
    <citation type="submission" date="2013-11" db="EMBL/GenBank/DDBJ databases">
        <title>The Genome Sequence of Phytophthora parasitica P1976.</title>
        <authorList>
            <consortium name="The Broad Institute Genomics Platform"/>
            <person name="Russ C."/>
            <person name="Tyler B."/>
            <person name="Panabieres F."/>
            <person name="Shan W."/>
            <person name="Tripathy S."/>
            <person name="Grunwald N."/>
            <person name="Machado M."/>
            <person name="Johnson C.S."/>
            <person name="Walker B."/>
            <person name="Young S."/>
            <person name="Zeng Q."/>
            <person name="Gargeya S."/>
            <person name="Fitzgerald M."/>
            <person name="Haas B."/>
            <person name="Abouelleil A."/>
            <person name="Allen A.W."/>
            <person name="Alvarado L."/>
            <person name="Arachchi H.M."/>
            <person name="Berlin A.M."/>
            <person name="Chapman S.B."/>
            <person name="Gainer-Dewar J."/>
            <person name="Goldberg J."/>
            <person name="Griggs A."/>
            <person name="Gujja S."/>
            <person name="Hansen M."/>
            <person name="Howarth C."/>
            <person name="Imamovic A."/>
            <person name="Ireland A."/>
            <person name="Larimer J."/>
            <person name="McCowan C."/>
            <person name="Murphy C."/>
            <person name="Pearson M."/>
            <person name="Poon T.W."/>
            <person name="Priest M."/>
            <person name="Roberts A."/>
            <person name="Saif S."/>
            <person name="Shea T."/>
            <person name="Sisk P."/>
            <person name="Sykes S."/>
            <person name="Wortman J."/>
            <person name="Nusbaum C."/>
            <person name="Birren B."/>
        </authorList>
    </citation>
    <scope>NUCLEOTIDE SEQUENCE [LARGE SCALE GENOMIC DNA]</scope>
    <source>
        <strain evidence="4 5">P1976</strain>
    </source>
</reference>
<dbReference type="EMBL" id="ANJA01003323">
    <property type="protein sequence ID" value="ETO64155.1"/>
    <property type="molecule type" value="Genomic_DNA"/>
</dbReference>
<evidence type="ECO:0000313" key="4">
    <source>
        <dbReference type="EMBL" id="ETO64155.1"/>
    </source>
</evidence>
<dbReference type="InterPro" id="IPR046539">
    <property type="entry name" value="DUF6604"/>
</dbReference>